<sequence>MVSNRWMASIYNREDAAFASLLLALCTELQALKFCMTKKGRTPPRYTTRWIFGLTYVNDPSYDDDVDVYDGFQSIFLPHFFTMSGVTSLNVLGGNLETLDVGFKNLITLDMDIFERRDDHYRNVCPTSGPVEEAPALQTLIIRCDCQALESQQDESVPSKEIFLKISFPQLVKHYIVEQSPSPRRVHAGNIGEFDALTDQLTPIAETLEELIISIGPAFDKIFLNYLTPTGSYSLATAVPSFAHANISTLLPASPETLRIVHPQANVAVWLNNLFRGPTAVHHANIRKLETVCKEEVPMSAQSQSFLDGWRTLPEELKIHILNLILAPDPSELHHGLLTYHGIREARFWNQYPFLGLAAPLLECTEIKSLVLEAFYTQRTFLLDYGSTDQDRMHGVEHLFRPPGHIVAFIRKLKISFNRLSMVRLQLVEHIAVETKRLEQLVSVDLFIDSPLLMSQLGPNGAFGSKKEYNGYLSGMANVQFDCKCLRITCKGWNVSNHLYGPLLDKLDLDPTASPAGTAWTGLSKIIHSSGNDDKIQEVAIEEKYRLKPYTRYDRKYGLV</sequence>
<gene>
    <name evidence="1" type="ORF">N0V91_010196</name>
</gene>
<dbReference type="AlphaFoldDB" id="A0A9W8Z5S0"/>
<dbReference type="EMBL" id="JAPEVA010000130">
    <property type="protein sequence ID" value="KAJ4398425.1"/>
    <property type="molecule type" value="Genomic_DNA"/>
</dbReference>
<reference evidence="1" key="1">
    <citation type="submission" date="2022-10" db="EMBL/GenBank/DDBJ databases">
        <title>Tapping the CABI collections for fungal endophytes: first genome assemblies for Collariella, Neodidymelliopsis, Ascochyta clinopodiicola, Didymella pomorum, Didymosphaeria variabile, Neocosmospora piperis and Neocucurbitaria cava.</title>
        <authorList>
            <person name="Hill R."/>
        </authorList>
    </citation>
    <scope>NUCLEOTIDE SEQUENCE</scope>
    <source>
        <strain evidence="1">IMI 355091</strain>
    </source>
</reference>
<accession>A0A9W8Z5S0</accession>
<dbReference type="Proteomes" id="UP001140510">
    <property type="component" value="Unassembled WGS sequence"/>
</dbReference>
<dbReference type="OrthoDB" id="3801236at2759"/>
<evidence type="ECO:0000313" key="2">
    <source>
        <dbReference type="Proteomes" id="UP001140510"/>
    </source>
</evidence>
<evidence type="ECO:0000313" key="1">
    <source>
        <dbReference type="EMBL" id="KAJ4398425.1"/>
    </source>
</evidence>
<keyword evidence="2" id="KW-1185">Reference proteome</keyword>
<protein>
    <submittedName>
        <fullName evidence="1">Uncharacterized protein</fullName>
    </submittedName>
</protein>
<comment type="caution">
    <text evidence="1">The sequence shown here is derived from an EMBL/GenBank/DDBJ whole genome shotgun (WGS) entry which is preliminary data.</text>
</comment>
<name>A0A9W8Z5S0_9PLEO</name>
<proteinExistence type="predicted"/>
<organism evidence="1 2">
    <name type="scientific">Didymella pomorum</name>
    <dbReference type="NCBI Taxonomy" id="749634"/>
    <lineage>
        <taxon>Eukaryota</taxon>
        <taxon>Fungi</taxon>
        <taxon>Dikarya</taxon>
        <taxon>Ascomycota</taxon>
        <taxon>Pezizomycotina</taxon>
        <taxon>Dothideomycetes</taxon>
        <taxon>Pleosporomycetidae</taxon>
        <taxon>Pleosporales</taxon>
        <taxon>Pleosporineae</taxon>
        <taxon>Didymellaceae</taxon>
        <taxon>Didymella</taxon>
    </lineage>
</organism>